<reference evidence="5" key="1">
    <citation type="submission" date="2016-04" db="UniProtKB">
        <authorList>
            <consortium name="WormBaseParasite"/>
        </authorList>
    </citation>
    <scope>IDENTIFICATION</scope>
</reference>
<dbReference type="Pfam" id="PF20789">
    <property type="entry name" value="4HBT_3C"/>
    <property type="match status" value="1"/>
</dbReference>
<evidence type="ECO:0000313" key="3">
    <source>
        <dbReference type="EMBL" id="VDD87556.1"/>
    </source>
</evidence>
<dbReference type="WBParaSite" id="EVEC_0000299101-mRNA-1">
    <property type="protein sequence ID" value="EVEC_0000299101-mRNA-1"/>
    <property type="gene ID" value="EVEC_0000299101"/>
</dbReference>
<dbReference type="GO" id="GO:0005782">
    <property type="term" value="C:peroxisomal matrix"/>
    <property type="evidence" value="ECO:0007669"/>
    <property type="project" value="UniProtKB-SubCell"/>
</dbReference>
<dbReference type="InterPro" id="IPR029069">
    <property type="entry name" value="HotDog_dom_sf"/>
</dbReference>
<evidence type="ECO:0000259" key="2">
    <source>
        <dbReference type="Pfam" id="PF20789"/>
    </source>
</evidence>
<name>A0A158Q9S9_ENTVE</name>
<keyword evidence="4" id="KW-1185">Reference proteome</keyword>
<dbReference type="GO" id="GO:0006637">
    <property type="term" value="P:acyl-CoA metabolic process"/>
    <property type="evidence" value="ECO:0007669"/>
    <property type="project" value="InterPro"/>
</dbReference>
<reference evidence="3 4" key="2">
    <citation type="submission" date="2018-10" db="EMBL/GenBank/DDBJ databases">
        <authorList>
            <consortium name="Pathogen Informatics"/>
        </authorList>
    </citation>
    <scope>NUCLEOTIDE SEQUENCE [LARGE SCALE GENOMIC DNA]</scope>
</reference>
<feature type="domain" description="Acyl-CoA thioesterase-like C-terminal" evidence="2">
    <location>
        <begin position="175"/>
        <end position="303"/>
    </location>
</feature>
<dbReference type="InterPro" id="IPR042171">
    <property type="entry name" value="Acyl-CoA_hotdog"/>
</dbReference>
<sequence>MDTKCMVSVNHTMDFTLFKLEKIGEQHYRSVEEKVVLPSWSSNGIAIAQAMTVAAFHKPQQMSISSSHIYFMKCGSSTSSLNFQVKILQENEDTCITEVDAIQGSDLTMKAQFCFYKESCEAIASQCHMPVTAAPQYCLSLSDALNNLMQEWEENTGSISEAMQSYTESIKGNPINRIFDIRVVDGESFTAAAMKGFFTKLWAKANVDDVKTVEKNTVFATHFVEATLVPSMLRYHMSRGFSPAQIIPVDFCCWFHNHDFTVNDWLLCENHFSIAKNGRAFIEHHLWTIKGDLVVTASSEAIVKGKFVIPKNARTEIHD</sequence>
<dbReference type="GO" id="GO:0009062">
    <property type="term" value="P:fatty acid catabolic process"/>
    <property type="evidence" value="ECO:0007669"/>
    <property type="project" value="TreeGrafter"/>
</dbReference>
<protein>
    <submittedName>
        <fullName evidence="5">Acyl-coenzyme A thioesterase 8</fullName>
    </submittedName>
</protein>
<dbReference type="InterPro" id="IPR049450">
    <property type="entry name" value="ACOT8-like_C"/>
</dbReference>
<dbReference type="STRING" id="51028.A0A158Q9S9"/>
<evidence type="ECO:0000313" key="5">
    <source>
        <dbReference type="WBParaSite" id="EVEC_0000299101-mRNA-1"/>
    </source>
</evidence>
<evidence type="ECO:0000313" key="4">
    <source>
        <dbReference type="Proteomes" id="UP000274131"/>
    </source>
</evidence>
<evidence type="ECO:0000256" key="1">
    <source>
        <dbReference type="ARBA" id="ARBA00006538"/>
    </source>
</evidence>
<accession>A0A158Q9S9</accession>
<dbReference type="Proteomes" id="UP000274131">
    <property type="component" value="Unassembled WGS sequence"/>
</dbReference>
<dbReference type="InterPro" id="IPR003703">
    <property type="entry name" value="Acyl_CoA_thio"/>
</dbReference>
<dbReference type="OrthoDB" id="68328at2759"/>
<proteinExistence type="inferred from homology"/>
<dbReference type="PANTHER" id="PTHR11066:SF34">
    <property type="entry name" value="ACYL-COENZYME A THIOESTERASE 8"/>
    <property type="match status" value="1"/>
</dbReference>
<dbReference type="SUPFAM" id="SSF54637">
    <property type="entry name" value="Thioesterase/thiol ester dehydrase-isomerase"/>
    <property type="match status" value="2"/>
</dbReference>
<dbReference type="AlphaFoldDB" id="A0A158Q9S9"/>
<organism evidence="5">
    <name type="scientific">Enterobius vermicularis</name>
    <name type="common">Human pinworm</name>
    <dbReference type="NCBI Taxonomy" id="51028"/>
    <lineage>
        <taxon>Eukaryota</taxon>
        <taxon>Metazoa</taxon>
        <taxon>Ecdysozoa</taxon>
        <taxon>Nematoda</taxon>
        <taxon>Chromadorea</taxon>
        <taxon>Rhabditida</taxon>
        <taxon>Spirurina</taxon>
        <taxon>Oxyuridomorpha</taxon>
        <taxon>Oxyuroidea</taxon>
        <taxon>Oxyuridae</taxon>
        <taxon>Enterobius</taxon>
    </lineage>
</organism>
<dbReference type="Gene3D" id="2.40.160.210">
    <property type="entry name" value="Acyl-CoA thioesterase, double hotdog domain"/>
    <property type="match status" value="1"/>
</dbReference>
<gene>
    <name evidence="3" type="ORF">EVEC_LOCUS2699</name>
</gene>
<dbReference type="EMBL" id="UXUI01007433">
    <property type="protein sequence ID" value="VDD87556.1"/>
    <property type="molecule type" value="Genomic_DNA"/>
</dbReference>
<dbReference type="GO" id="GO:0047617">
    <property type="term" value="F:fatty acyl-CoA hydrolase activity"/>
    <property type="evidence" value="ECO:0007669"/>
    <property type="project" value="InterPro"/>
</dbReference>
<dbReference type="PANTHER" id="PTHR11066">
    <property type="entry name" value="ACYL-COA THIOESTERASE"/>
    <property type="match status" value="1"/>
</dbReference>
<comment type="similarity">
    <text evidence="1">Belongs to the C/M/P thioester hydrolase family.</text>
</comment>